<accession>A0ACC9D168</accession>
<gene>
    <name evidence="1" type="ORF">CGS49_03250</name>
</gene>
<sequence>MDSEVKAQNIALNQFCKRMNEQYHAYAVHCGLSDPALWVLYSLWEADTILTQNDICSLWMYPKQTINFTISGLVKKGLVQLEQRPGARSGKAVRLTAAGEAFCHKAITSLLMAEERSLLQLADFDRRTLVALSEKQCIFFERELQGLLQCPEE</sequence>
<proteinExistence type="predicted"/>
<keyword evidence="2" id="KW-1185">Reference proteome</keyword>
<organism evidence="1 2">
    <name type="scientific">Faecalibacterium langellae</name>
    <dbReference type="NCBI Taxonomy" id="3435293"/>
    <lineage>
        <taxon>Bacteria</taxon>
        <taxon>Bacillati</taxon>
        <taxon>Bacillota</taxon>
        <taxon>Clostridia</taxon>
        <taxon>Eubacteriales</taxon>
        <taxon>Oscillospiraceae</taxon>
        <taxon>Faecalibacterium</taxon>
    </lineage>
</organism>
<comment type="caution">
    <text evidence="1">The sequence shown here is derived from an EMBL/GenBank/DDBJ whole genome shotgun (WGS) entry which is preliminary data.</text>
</comment>
<reference evidence="1 2" key="1">
    <citation type="journal article" date="2017" name="Front. Microbiol.">
        <title>New Insights into the Diversity of the Genus Faecalibacterium.</title>
        <authorList>
            <person name="Benevides L."/>
            <person name="Burman S."/>
            <person name="Martin R."/>
            <person name="Robert V."/>
            <person name="Thomas M."/>
            <person name="Miquel S."/>
            <person name="Chain F."/>
            <person name="Sokol H."/>
            <person name="Bermudez-Humaran L.G."/>
            <person name="Morrison M."/>
            <person name="Langella P."/>
            <person name="Azevedo V.A."/>
            <person name="Chatel J.M."/>
            <person name="Soares S."/>
        </authorList>
    </citation>
    <scope>NUCLEOTIDE SEQUENCE [LARGE SCALE GENOMIC DNA]</scope>
    <source>
        <strain evidence="2">CNCM I-4541</strain>
    </source>
</reference>
<evidence type="ECO:0000313" key="1">
    <source>
        <dbReference type="EMBL" id="PDX61893.1"/>
    </source>
</evidence>
<dbReference type="Proteomes" id="UP000220959">
    <property type="component" value="Unassembled WGS sequence"/>
</dbReference>
<dbReference type="EMBL" id="NMTR01000009">
    <property type="protein sequence ID" value="PDX61893.1"/>
    <property type="molecule type" value="Genomic_DNA"/>
</dbReference>
<name>A0ACC9D168_9FIRM</name>
<protein>
    <submittedName>
        <fullName evidence="1">MarR family transcriptional regulator</fullName>
    </submittedName>
</protein>
<evidence type="ECO:0000313" key="2">
    <source>
        <dbReference type="Proteomes" id="UP000220959"/>
    </source>
</evidence>